<dbReference type="InterPro" id="IPR012337">
    <property type="entry name" value="RNaseH-like_sf"/>
</dbReference>
<evidence type="ECO:0000256" key="5">
    <source>
        <dbReference type="ARBA" id="ARBA00022722"/>
    </source>
</evidence>
<dbReference type="AlphaFoldDB" id="A0A9Q3ERQ0"/>
<accession>A0A9Q3ERQ0</accession>
<dbReference type="GO" id="GO:0005524">
    <property type="term" value="F:ATP binding"/>
    <property type="evidence" value="ECO:0007669"/>
    <property type="project" value="UniProtKB-KW"/>
</dbReference>
<dbReference type="GO" id="GO:0003887">
    <property type="term" value="F:DNA-directed DNA polymerase activity"/>
    <property type="evidence" value="ECO:0007669"/>
    <property type="project" value="UniProtKB-KW"/>
</dbReference>
<evidence type="ECO:0000259" key="18">
    <source>
        <dbReference type="Pfam" id="PF22936"/>
    </source>
</evidence>
<dbReference type="GO" id="GO:0015074">
    <property type="term" value="P:DNA integration"/>
    <property type="evidence" value="ECO:0007669"/>
    <property type="project" value="UniProtKB-KW"/>
</dbReference>
<keyword evidence="20" id="KW-1185">Reference proteome</keyword>
<keyword evidence="17" id="KW-0175">Coiled coil</keyword>
<dbReference type="GO" id="GO:0003964">
    <property type="term" value="F:RNA-directed DNA polymerase activity"/>
    <property type="evidence" value="ECO:0007669"/>
    <property type="project" value="UniProtKB-KW"/>
</dbReference>
<keyword evidence="15" id="KW-0917">Virion maturation</keyword>
<keyword evidence="9" id="KW-0378">Hydrolase</keyword>
<evidence type="ECO:0000256" key="4">
    <source>
        <dbReference type="ARBA" id="ARBA00022695"/>
    </source>
</evidence>
<keyword evidence="13" id="KW-0695">RNA-directed DNA polymerase</keyword>
<dbReference type="GO" id="GO:0004519">
    <property type="term" value="F:endonuclease activity"/>
    <property type="evidence" value="ECO:0007669"/>
    <property type="project" value="UniProtKB-KW"/>
</dbReference>
<dbReference type="InterPro" id="IPR039537">
    <property type="entry name" value="Retrotran_Ty1/copia-like"/>
</dbReference>
<dbReference type="OrthoDB" id="2663223at2759"/>
<evidence type="ECO:0000256" key="11">
    <source>
        <dbReference type="ARBA" id="ARBA00022842"/>
    </source>
</evidence>
<dbReference type="PANTHER" id="PTHR42648:SF11">
    <property type="entry name" value="TRANSPOSON TY4-P GAG-POL POLYPROTEIN"/>
    <property type="match status" value="1"/>
</dbReference>
<evidence type="ECO:0000256" key="14">
    <source>
        <dbReference type="ARBA" id="ARBA00022932"/>
    </source>
</evidence>
<dbReference type="GO" id="GO:0008233">
    <property type="term" value="F:peptidase activity"/>
    <property type="evidence" value="ECO:0007669"/>
    <property type="project" value="UniProtKB-KW"/>
</dbReference>
<dbReference type="PANTHER" id="PTHR42648">
    <property type="entry name" value="TRANSPOSASE, PUTATIVE-RELATED"/>
    <property type="match status" value="1"/>
</dbReference>
<dbReference type="GO" id="GO:0046872">
    <property type="term" value="F:metal ion binding"/>
    <property type="evidence" value="ECO:0007669"/>
    <property type="project" value="UniProtKB-KW"/>
</dbReference>
<keyword evidence="5" id="KW-0540">Nuclease</keyword>
<evidence type="ECO:0000256" key="6">
    <source>
        <dbReference type="ARBA" id="ARBA00022723"/>
    </source>
</evidence>
<evidence type="ECO:0000256" key="12">
    <source>
        <dbReference type="ARBA" id="ARBA00022908"/>
    </source>
</evidence>
<comment type="function">
    <text evidence="1">The aspartyl protease (PR) mediates the proteolytic cleavages of the Gag and Gag-Pol polyproteins after assembly of the VLP.</text>
</comment>
<dbReference type="Pfam" id="PF22936">
    <property type="entry name" value="Pol_BBD"/>
    <property type="match status" value="1"/>
</dbReference>
<keyword evidence="3" id="KW-0645">Protease</keyword>
<keyword evidence="4" id="KW-0548">Nucleotidyltransferase</keyword>
<evidence type="ECO:0000256" key="3">
    <source>
        <dbReference type="ARBA" id="ARBA00022670"/>
    </source>
</evidence>
<evidence type="ECO:0000256" key="10">
    <source>
        <dbReference type="ARBA" id="ARBA00022840"/>
    </source>
</evidence>
<keyword evidence="14" id="KW-0808">Transferase</keyword>
<evidence type="ECO:0000256" key="9">
    <source>
        <dbReference type="ARBA" id="ARBA00022801"/>
    </source>
</evidence>
<evidence type="ECO:0000256" key="15">
    <source>
        <dbReference type="ARBA" id="ARBA00023113"/>
    </source>
</evidence>
<keyword evidence="2" id="KW-1188">Viral release from host cell</keyword>
<dbReference type="GO" id="GO:0006310">
    <property type="term" value="P:DNA recombination"/>
    <property type="evidence" value="ECO:0007669"/>
    <property type="project" value="UniProtKB-KW"/>
</dbReference>
<sequence>MRSILLIQGYYDMVTGVETIEKCEEQEKLDPDRKQIAYAIISLNCDVKIASQFDHKCDLNPTLLWDSLEKLYLPKTVQNQATYLNRIFLTTLSENNLSKNPDRVQEATQNLCNLIDDKSIKPSVLLYSVVALWVVINLPSEYKMIGEMWLKECKVEKRSPTLDEAIEEIQCAIQRNEENQEKQAFLAKNKESEKTNKPWPTCKPGYHNPLTKHSEDECRNLKKVKPTTSLICCDKETSGNSIVLDSGASNSMFNDSKYFIDFSPREDKVILADGSSIKTLGTGTIRKSHHTKINLTKIIRSNRPNHEVIIEGSLESGNFVVTQNKPTAFAVDSTSQTIMRLHQASGHPLYEYFKRMYPNRQIPLINCSTCNTSKMTKTPFKGTFPICHQKLEFLHLDLCGPISPASVSGSKYFLRIMDGYSHFVWIFFLTNKSQCISLIKELILKLE</sequence>
<keyword evidence="11" id="KW-0460">Magnesium</keyword>
<evidence type="ECO:0000256" key="8">
    <source>
        <dbReference type="ARBA" id="ARBA00022759"/>
    </source>
</evidence>
<reference evidence="19" key="1">
    <citation type="submission" date="2021-03" db="EMBL/GenBank/DDBJ databases">
        <title>Draft genome sequence of rust myrtle Austropuccinia psidii MF-1, a brazilian biotype.</title>
        <authorList>
            <person name="Quecine M.C."/>
            <person name="Pachon D.M.R."/>
            <person name="Bonatelli M.L."/>
            <person name="Correr F.H."/>
            <person name="Franceschini L.M."/>
            <person name="Leite T.F."/>
            <person name="Margarido G.R.A."/>
            <person name="Almeida C.A."/>
            <person name="Ferrarezi J.A."/>
            <person name="Labate C.A."/>
        </authorList>
    </citation>
    <scope>NUCLEOTIDE SEQUENCE</scope>
    <source>
        <strain evidence="19">MF-1</strain>
    </source>
</reference>
<keyword evidence="12" id="KW-0229">DNA integration</keyword>
<keyword evidence="6" id="KW-0479">Metal-binding</keyword>
<gene>
    <name evidence="19" type="ORF">O181_066578</name>
</gene>
<feature type="domain" description="Retrovirus-related Pol polyprotein from transposon TNT 1-94-like beta-barrel" evidence="18">
    <location>
        <begin position="243"/>
        <end position="292"/>
    </location>
</feature>
<comment type="caution">
    <text evidence="19">The sequence shown here is derived from an EMBL/GenBank/DDBJ whole genome shotgun (WGS) entry which is preliminary data.</text>
</comment>
<evidence type="ECO:0000313" key="19">
    <source>
        <dbReference type="EMBL" id="MBW0526863.1"/>
    </source>
</evidence>
<name>A0A9Q3ERQ0_9BASI</name>
<dbReference type="GO" id="GO:0006508">
    <property type="term" value="P:proteolysis"/>
    <property type="evidence" value="ECO:0007669"/>
    <property type="project" value="UniProtKB-KW"/>
</dbReference>
<evidence type="ECO:0000256" key="7">
    <source>
        <dbReference type="ARBA" id="ARBA00022741"/>
    </source>
</evidence>
<organism evidence="19 20">
    <name type="scientific">Austropuccinia psidii MF-1</name>
    <dbReference type="NCBI Taxonomy" id="1389203"/>
    <lineage>
        <taxon>Eukaryota</taxon>
        <taxon>Fungi</taxon>
        <taxon>Dikarya</taxon>
        <taxon>Basidiomycota</taxon>
        <taxon>Pucciniomycotina</taxon>
        <taxon>Pucciniomycetes</taxon>
        <taxon>Pucciniales</taxon>
        <taxon>Sphaerophragmiaceae</taxon>
        <taxon>Austropuccinia</taxon>
    </lineage>
</organism>
<dbReference type="Proteomes" id="UP000765509">
    <property type="component" value="Unassembled WGS sequence"/>
</dbReference>
<evidence type="ECO:0000313" key="20">
    <source>
        <dbReference type="Proteomes" id="UP000765509"/>
    </source>
</evidence>
<keyword evidence="16" id="KW-0233">DNA recombination</keyword>
<dbReference type="GO" id="GO:0003676">
    <property type="term" value="F:nucleic acid binding"/>
    <property type="evidence" value="ECO:0007669"/>
    <property type="project" value="InterPro"/>
</dbReference>
<evidence type="ECO:0000256" key="16">
    <source>
        <dbReference type="ARBA" id="ARBA00023172"/>
    </source>
</evidence>
<keyword evidence="7" id="KW-0547">Nucleotide-binding</keyword>
<evidence type="ECO:0000256" key="13">
    <source>
        <dbReference type="ARBA" id="ARBA00022918"/>
    </source>
</evidence>
<dbReference type="InterPro" id="IPR036397">
    <property type="entry name" value="RNaseH_sf"/>
</dbReference>
<keyword evidence="8" id="KW-0255">Endonuclease</keyword>
<proteinExistence type="predicted"/>
<dbReference type="Pfam" id="PF14223">
    <property type="entry name" value="Retrotran_gag_2"/>
    <property type="match status" value="1"/>
</dbReference>
<dbReference type="SUPFAM" id="SSF53098">
    <property type="entry name" value="Ribonuclease H-like"/>
    <property type="match status" value="1"/>
</dbReference>
<keyword evidence="10" id="KW-0067">ATP-binding</keyword>
<dbReference type="Gene3D" id="3.30.420.10">
    <property type="entry name" value="Ribonuclease H-like superfamily/Ribonuclease H"/>
    <property type="match status" value="1"/>
</dbReference>
<feature type="coiled-coil region" evidence="17">
    <location>
        <begin position="162"/>
        <end position="195"/>
    </location>
</feature>
<protein>
    <recommendedName>
        <fullName evidence="18">Retrovirus-related Pol polyprotein from transposon TNT 1-94-like beta-barrel domain-containing protein</fullName>
    </recommendedName>
</protein>
<dbReference type="InterPro" id="IPR054722">
    <property type="entry name" value="PolX-like_BBD"/>
</dbReference>
<evidence type="ECO:0000256" key="2">
    <source>
        <dbReference type="ARBA" id="ARBA00022612"/>
    </source>
</evidence>
<dbReference type="EMBL" id="AVOT02033007">
    <property type="protein sequence ID" value="MBW0526863.1"/>
    <property type="molecule type" value="Genomic_DNA"/>
</dbReference>
<evidence type="ECO:0000256" key="17">
    <source>
        <dbReference type="SAM" id="Coils"/>
    </source>
</evidence>
<keyword evidence="14" id="KW-0239">DNA-directed DNA polymerase</keyword>
<evidence type="ECO:0000256" key="1">
    <source>
        <dbReference type="ARBA" id="ARBA00002180"/>
    </source>
</evidence>